<dbReference type="PANTHER" id="PTHR10903:SF184">
    <property type="entry name" value="GTP-BINDING PROTEIN A"/>
    <property type="match status" value="1"/>
</dbReference>
<feature type="transmembrane region" description="Helical" evidence="4">
    <location>
        <begin position="343"/>
        <end position="365"/>
    </location>
</feature>
<evidence type="ECO:0000256" key="3">
    <source>
        <dbReference type="ARBA" id="ARBA00023134"/>
    </source>
</evidence>
<keyword evidence="4" id="KW-1133">Transmembrane helix</keyword>
<keyword evidence="2" id="KW-0547">Nucleotide-binding</keyword>
<dbReference type="GO" id="GO:0005525">
    <property type="term" value="F:GTP binding"/>
    <property type="evidence" value="ECO:0007669"/>
    <property type="project" value="UniProtKB-KW"/>
</dbReference>
<dbReference type="STRING" id="188477.A0A433TWT1"/>
<protein>
    <recommendedName>
        <fullName evidence="5">AIG1-type G domain-containing protein</fullName>
    </recommendedName>
</protein>
<gene>
    <name evidence="6" type="ORF">EGW08_006255</name>
</gene>
<feature type="domain" description="AIG1-type G" evidence="5">
    <location>
        <begin position="6"/>
        <end position="217"/>
    </location>
</feature>
<keyword evidence="7" id="KW-1185">Reference proteome</keyword>
<accession>A0A433TWT1</accession>
<organism evidence="6 7">
    <name type="scientific">Elysia chlorotica</name>
    <name type="common">Eastern emerald elysia</name>
    <name type="synonym">Sea slug</name>
    <dbReference type="NCBI Taxonomy" id="188477"/>
    <lineage>
        <taxon>Eukaryota</taxon>
        <taxon>Metazoa</taxon>
        <taxon>Spiralia</taxon>
        <taxon>Lophotrochozoa</taxon>
        <taxon>Mollusca</taxon>
        <taxon>Gastropoda</taxon>
        <taxon>Heterobranchia</taxon>
        <taxon>Euthyneura</taxon>
        <taxon>Panpulmonata</taxon>
        <taxon>Sacoglossa</taxon>
        <taxon>Placobranchoidea</taxon>
        <taxon>Plakobranchidae</taxon>
        <taxon>Elysia</taxon>
    </lineage>
</organism>
<dbReference type="SUPFAM" id="SSF52540">
    <property type="entry name" value="P-loop containing nucleoside triphosphate hydrolases"/>
    <property type="match status" value="1"/>
</dbReference>
<dbReference type="PROSITE" id="PS51720">
    <property type="entry name" value="G_AIG1"/>
    <property type="match status" value="1"/>
</dbReference>
<dbReference type="InterPro" id="IPR027417">
    <property type="entry name" value="P-loop_NTPase"/>
</dbReference>
<dbReference type="InterPro" id="IPR045058">
    <property type="entry name" value="GIMA/IAN/Toc"/>
</dbReference>
<dbReference type="PANTHER" id="PTHR10903">
    <property type="entry name" value="GTPASE, IMAP FAMILY MEMBER-RELATED"/>
    <property type="match status" value="1"/>
</dbReference>
<dbReference type="FunFam" id="3.40.50.300:FF:000840">
    <property type="entry name" value="Immune-associated nucleotide-binding protein 9"/>
    <property type="match status" value="1"/>
</dbReference>
<name>A0A433TWT1_ELYCH</name>
<comment type="caution">
    <text evidence="6">The sequence shown here is derived from an EMBL/GenBank/DDBJ whole genome shotgun (WGS) entry which is preliminary data.</text>
</comment>
<keyword evidence="4" id="KW-0812">Transmembrane</keyword>
<reference evidence="6 7" key="1">
    <citation type="submission" date="2019-01" db="EMBL/GenBank/DDBJ databases">
        <title>A draft genome assembly of the solar-powered sea slug Elysia chlorotica.</title>
        <authorList>
            <person name="Cai H."/>
            <person name="Li Q."/>
            <person name="Fang X."/>
            <person name="Li J."/>
            <person name="Curtis N.E."/>
            <person name="Altenburger A."/>
            <person name="Shibata T."/>
            <person name="Feng M."/>
            <person name="Maeda T."/>
            <person name="Schwartz J.A."/>
            <person name="Shigenobu S."/>
            <person name="Lundholm N."/>
            <person name="Nishiyama T."/>
            <person name="Yang H."/>
            <person name="Hasebe M."/>
            <person name="Li S."/>
            <person name="Pierce S.K."/>
            <person name="Wang J."/>
        </authorList>
    </citation>
    <scope>NUCLEOTIDE SEQUENCE [LARGE SCALE GENOMIC DNA]</scope>
    <source>
        <strain evidence="6">EC2010</strain>
        <tissue evidence="6">Whole organism of an adult</tissue>
    </source>
</reference>
<dbReference type="Proteomes" id="UP000271974">
    <property type="component" value="Unassembled WGS sequence"/>
</dbReference>
<evidence type="ECO:0000256" key="4">
    <source>
        <dbReference type="SAM" id="Phobius"/>
    </source>
</evidence>
<sequence>MADQSKPQLTLLLIGKTGMGKSRTGNSILGRLAFQVSGNTQSETTSTDWNIREYKQTLIKVVDVPGVGDTRFGLNFVITRIKEAMLLCPDGYDGFLYVCRYGGRFTGGDVQVMKYLKMIFGENFVRNWCTLVLTGGDNFDNDHGGTQMTFEEWCRNQTSIFKELTEESGERIVLFDNVTKEESKKTKQLDALLDLVRELRQRNDNKTYTNSDFESARALRSRDMNKQDKLFEKVSLLIQKSQERRGSFNMDKLLNLSSDCTQILLSLKKEKEPKFWKKMADRLEEMKNLTDSLGHVYSLLPTEKKNHGIVDLEITIAEQCLEAKTNDVDLTLREYKRLQWKKLAVLVGSLVLAIVAGGAIVPAAVLTAPPAVKGVAGVVGAAVGLVRRQLLRF</sequence>
<proteinExistence type="inferred from homology"/>
<dbReference type="AlphaFoldDB" id="A0A433TWT1"/>
<evidence type="ECO:0000313" key="6">
    <source>
        <dbReference type="EMBL" id="RUS85985.1"/>
    </source>
</evidence>
<comment type="similarity">
    <text evidence="1">Belongs to the TRAFAC class TrmE-Era-EngA-EngB-Septin-like GTPase superfamily. AIG1/Toc34/Toc159-like paraseptin GTPase family. IAN subfamily.</text>
</comment>
<evidence type="ECO:0000256" key="1">
    <source>
        <dbReference type="ARBA" id="ARBA00008535"/>
    </source>
</evidence>
<dbReference type="OrthoDB" id="10061751at2759"/>
<dbReference type="Pfam" id="PF04548">
    <property type="entry name" value="AIG1"/>
    <property type="match status" value="1"/>
</dbReference>
<dbReference type="EMBL" id="RQTK01000154">
    <property type="protein sequence ID" value="RUS85985.1"/>
    <property type="molecule type" value="Genomic_DNA"/>
</dbReference>
<keyword evidence="4" id="KW-0472">Membrane</keyword>
<keyword evidence="3" id="KW-0342">GTP-binding</keyword>
<evidence type="ECO:0000313" key="7">
    <source>
        <dbReference type="Proteomes" id="UP000271974"/>
    </source>
</evidence>
<dbReference type="Gene3D" id="3.40.50.300">
    <property type="entry name" value="P-loop containing nucleotide triphosphate hydrolases"/>
    <property type="match status" value="1"/>
</dbReference>
<evidence type="ECO:0000256" key="2">
    <source>
        <dbReference type="ARBA" id="ARBA00022741"/>
    </source>
</evidence>
<evidence type="ECO:0000259" key="5">
    <source>
        <dbReference type="PROSITE" id="PS51720"/>
    </source>
</evidence>
<dbReference type="InterPro" id="IPR006703">
    <property type="entry name" value="G_AIG1"/>
</dbReference>